<proteinExistence type="evidence at transcript level"/>
<reference evidence="1" key="1">
    <citation type="journal article" date="2021" name="Genes (Basel)">
        <title>Identification and Validation of Reference Genes for Gene Expression Analysis in Schima superba.</title>
        <authorList>
            <person name="Yang Z."/>
            <person name="Zhang R."/>
            <person name="Zhou Z."/>
        </authorList>
    </citation>
    <scope>NUCLEOTIDE SEQUENCE</scope>
</reference>
<dbReference type="AlphaFoldDB" id="A0A8F5DVR7"/>
<organism evidence="1">
    <name type="scientific">Schima superba</name>
    <dbReference type="NCBI Taxonomy" id="59677"/>
    <lineage>
        <taxon>Eukaryota</taxon>
        <taxon>Viridiplantae</taxon>
        <taxon>Streptophyta</taxon>
        <taxon>Embryophyta</taxon>
        <taxon>Tracheophyta</taxon>
        <taxon>Spermatophyta</taxon>
        <taxon>Magnoliopsida</taxon>
        <taxon>eudicotyledons</taxon>
        <taxon>Gunneridae</taxon>
        <taxon>Pentapetalae</taxon>
        <taxon>asterids</taxon>
        <taxon>Ericales</taxon>
        <taxon>Theaceae</taxon>
        <taxon>Schima</taxon>
    </lineage>
</organism>
<accession>A0A8F5DVR7</accession>
<evidence type="ECO:0000313" key="1">
    <source>
        <dbReference type="EMBL" id="QXL43052.1"/>
    </source>
</evidence>
<protein>
    <submittedName>
        <fullName evidence="1">Caspase</fullName>
    </submittedName>
</protein>
<name>A0A8F5DVR7_9ERIC</name>
<sequence>MLAHLAMLMKHYGALSNAIQMIIAETDGTVNNQELVMRARELLKSQGFTQRPGLYCSDHHVDTPFVC</sequence>
<dbReference type="EMBL" id="MW770885">
    <property type="protein sequence ID" value="QXL43052.1"/>
    <property type="molecule type" value="mRNA"/>
</dbReference>